<dbReference type="STRING" id="706587.Desti_2991"/>
<dbReference type="GO" id="GO:0008168">
    <property type="term" value="F:methyltransferase activity"/>
    <property type="evidence" value="ECO:0007669"/>
    <property type="project" value="UniProtKB-KW"/>
</dbReference>
<evidence type="ECO:0000313" key="2">
    <source>
        <dbReference type="Proteomes" id="UP000006055"/>
    </source>
</evidence>
<dbReference type="AlphaFoldDB" id="I4C7W6"/>
<dbReference type="SUPFAM" id="SSF53335">
    <property type="entry name" value="S-adenosyl-L-methionine-dependent methyltransferases"/>
    <property type="match status" value="1"/>
</dbReference>
<dbReference type="CDD" id="cd02440">
    <property type="entry name" value="AdoMet_MTases"/>
    <property type="match status" value="1"/>
</dbReference>
<keyword evidence="2" id="KW-1185">Reference proteome</keyword>
<accession>I4C7W6</accession>
<dbReference type="EMBL" id="CP003360">
    <property type="protein sequence ID" value="AFM25657.1"/>
    <property type="molecule type" value="Genomic_DNA"/>
</dbReference>
<evidence type="ECO:0000313" key="1">
    <source>
        <dbReference type="EMBL" id="AFM25657.1"/>
    </source>
</evidence>
<dbReference type="KEGG" id="dti:Desti_2991"/>
<dbReference type="RefSeq" id="WP_014810794.1">
    <property type="nucleotide sequence ID" value="NC_018025.1"/>
</dbReference>
<organism evidence="1 2">
    <name type="scientific">Desulfomonile tiedjei (strain ATCC 49306 / DSM 6799 / DCB-1)</name>
    <dbReference type="NCBI Taxonomy" id="706587"/>
    <lineage>
        <taxon>Bacteria</taxon>
        <taxon>Pseudomonadati</taxon>
        <taxon>Thermodesulfobacteriota</taxon>
        <taxon>Desulfomonilia</taxon>
        <taxon>Desulfomonilales</taxon>
        <taxon>Desulfomonilaceae</taxon>
        <taxon>Desulfomonile</taxon>
    </lineage>
</organism>
<protein>
    <submittedName>
        <fullName evidence="1">Methyltransferase family protein</fullName>
    </submittedName>
</protein>
<keyword evidence="1" id="KW-0808">Transferase</keyword>
<gene>
    <name evidence="1" type="ordered locus">Desti_2991</name>
</gene>
<dbReference type="eggNOG" id="COG0030">
    <property type="taxonomic scope" value="Bacteria"/>
</dbReference>
<proteinExistence type="predicted"/>
<keyword evidence="1" id="KW-0489">Methyltransferase</keyword>
<reference evidence="2" key="1">
    <citation type="submission" date="2012-06" db="EMBL/GenBank/DDBJ databases">
        <title>Complete sequence of chromosome of Desulfomonile tiedjei DSM 6799.</title>
        <authorList>
            <person name="Lucas S."/>
            <person name="Copeland A."/>
            <person name="Lapidus A."/>
            <person name="Glavina del Rio T."/>
            <person name="Dalin E."/>
            <person name="Tice H."/>
            <person name="Bruce D."/>
            <person name="Goodwin L."/>
            <person name="Pitluck S."/>
            <person name="Peters L."/>
            <person name="Ovchinnikova G."/>
            <person name="Zeytun A."/>
            <person name="Lu M."/>
            <person name="Kyrpides N."/>
            <person name="Mavromatis K."/>
            <person name="Ivanova N."/>
            <person name="Brettin T."/>
            <person name="Detter J.C."/>
            <person name="Han C."/>
            <person name="Larimer F."/>
            <person name="Land M."/>
            <person name="Hauser L."/>
            <person name="Markowitz V."/>
            <person name="Cheng J.-F."/>
            <person name="Hugenholtz P."/>
            <person name="Woyke T."/>
            <person name="Wu D."/>
            <person name="Spring S."/>
            <person name="Schroeder M."/>
            <person name="Brambilla E."/>
            <person name="Klenk H.-P."/>
            <person name="Eisen J.A."/>
        </authorList>
    </citation>
    <scope>NUCLEOTIDE SEQUENCE [LARGE SCALE GENOMIC DNA]</scope>
    <source>
        <strain evidence="2">ATCC 49306 / DSM 6799 / DCB-1</strain>
    </source>
</reference>
<dbReference type="OrthoDB" id="1493577at2"/>
<name>I4C7W6_DESTA</name>
<dbReference type="InterPro" id="IPR029063">
    <property type="entry name" value="SAM-dependent_MTases_sf"/>
</dbReference>
<sequence length="307" mass="34898">MTAPQEYTFARYLSSKKSVDDRGLNKNVWQALQEALRSRNVDRPRILELGSGIGTMVERVIDWGLIDQADYFAVDSQPDNTKEVFSRIPEWASERGFQVSTTKDTIRLTRKDKQTDISPITADVLDFMHLPENAGSWDLLIANAFLDLVDVPLILPDLLAMLKPGGIFYFTINFDGATIIQPEIDPDLDTLIENLYHRTMDERIIGGKASGDSQTGRHFFQHASHAGAQILESGASDWVVFARQGKYPEDEAYFLHFIVHTIGLALHDNPELDQKRFNSWLSQRHDQIDRGTLVYIAHQMDFLGYKI</sequence>
<dbReference type="HOGENOM" id="CLU_884561_0_0_7"/>
<dbReference type="Proteomes" id="UP000006055">
    <property type="component" value="Chromosome"/>
</dbReference>
<dbReference type="GO" id="GO:0032259">
    <property type="term" value="P:methylation"/>
    <property type="evidence" value="ECO:0007669"/>
    <property type="project" value="UniProtKB-KW"/>
</dbReference>
<dbReference type="Gene3D" id="3.40.50.150">
    <property type="entry name" value="Vaccinia Virus protein VP39"/>
    <property type="match status" value="1"/>
</dbReference>